<reference evidence="2 3" key="1">
    <citation type="submission" date="2014-02" db="EMBL/GenBank/DDBJ databases">
        <title>Single nucleus genome sequencing reveals high similarity among nuclei of an endomycorrhizal fungus.</title>
        <authorList>
            <person name="Lin K."/>
            <person name="Geurts R."/>
            <person name="Zhang Z."/>
            <person name="Limpens E."/>
            <person name="Saunders D.G."/>
            <person name="Mu D."/>
            <person name="Pang E."/>
            <person name="Cao H."/>
            <person name="Cha H."/>
            <person name="Lin T."/>
            <person name="Zhou Q."/>
            <person name="Shang Y."/>
            <person name="Li Y."/>
            <person name="Ivanov S."/>
            <person name="Sharma T."/>
            <person name="Velzen R.V."/>
            <person name="Ruijter N.D."/>
            <person name="Aanen D.K."/>
            <person name="Win J."/>
            <person name="Kamoun S."/>
            <person name="Bisseling T."/>
            <person name="Huang S."/>
        </authorList>
    </citation>
    <scope>NUCLEOTIDE SEQUENCE [LARGE SCALE GENOMIC DNA]</scope>
    <source>
        <strain evidence="3">DAOM197198w</strain>
    </source>
</reference>
<keyword evidence="3" id="KW-1185">Reference proteome</keyword>
<organism evidence="2 3">
    <name type="scientific">Rhizophagus irregularis (strain DAOM 197198w)</name>
    <name type="common">Glomus intraradices</name>
    <dbReference type="NCBI Taxonomy" id="1432141"/>
    <lineage>
        <taxon>Eukaryota</taxon>
        <taxon>Fungi</taxon>
        <taxon>Fungi incertae sedis</taxon>
        <taxon>Mucoromycota</taxon>
        <taxon>Glomeromycotina</taxon>
        <taxon>Glomeromycetes</taxon>
        <taxon>Glomerales</taxon>
        <taxon>Glomeraceae</taxon>
        <taxon>Rhizophagus</taxon>
    </lineage>
</organism>
<sequence length="169" mass="19392">MVYLSIEKRSRICALLEEGYPSRYVADKEKISQSTVIRIKKRKDATRTFKDKPKSGRPRLLTGQNERKVLRYITTGVCTNAVAIKKKLKIEEQIGVSESTVKRTLHRNGLGARVKRCHPRLPPVDKHIFLITTLFLVILLGLDFIFLLTSRFLSHIFVIFILSNTTTHS</sequence>
<dbReference type="HOGENOM" id="CLU_1579370_0_0_1"/>
<accession>A0A015KDN3</accession>
<dbReference type="Proteomes" id="UP000022910">
    <property type="component" value="Unassembled WGS sequence"/>
</dbReference>
<keyword evidence="1" id="KW-0812">Transmembrane</keyword>
<feature type="transmembrane region" description="Helical" evidence="1">
    <location>
        <begin position="128"/>
        <end position="148"/>
    </location>
</feature>
<evidence type="ECO:0000256" key="1">
    <source>
        <dbReference type="SAM" id="Phobius"/>
    </source>
</evidence>
<dbReference type="EMBL" id="JEMT01010352">
    <property type="protein sequence ID" value="EXX77695.1"/>
    <property type="molecule type" value="Genomic_DNA"/>
</dbReference>
<dbReference type="InterPro" id="IPR009057">
    <property type="entry name" value="Homeodomain-like_sf"/>
</dbReference>
<keyword evidence="1" id="KW-1133">Transmembrane helix</keyword>
<evidence type="ECO:0000313" key="3">
    <source>
        <dbReference type="Proteomes" id="UP000022910"/>
    </source>
</evidence>
<evidence type="ECO:0000313" key="2">
    <source>
        <dbReference type="EMBL" id="EXX77695.1"/>
    </source>
</evidence>
<dbReference type="AlphaFoldDB" id="A0A015KDN3"/>
<dbReference type="SMR" id="A0A015KDN3"/>
<evidence type="ECO:0008006" key="4">
    <source>
        <dbReference type="Google" id="ProtNLM"/>
    </source>
</evidence>
<name>A0A015KDN3_RHIIW</name>
<keyword evidence="1" id="KW-0472">Membrane</keyword>
<proteinExistence type="predicted"/>
<dbReference type="OMA" id="PVDKHIF"/>
<protein>
    <recommendedName>
        <fullName evidence="4">Transposase IS30-like HTH domain-containing protein</fullName>
    </recommendedName>
</protein>
<gene>
    <name evidence="2" type="ORF">RirG_021480</name>
</gene>
<dbReference type="OrthoDB" id="2385703at2759"/>
<comment type="caution">
    <text evidence="2">The sequence shown here is derived from an EMBL/GenBank/DDBJ whole genome shotgun (WGS) entry which is preliminary data.</text>
</comment>
<dbReference type="SUPFAM" id="SSF46689">
    <property type="entry name" value="Homeodomain-like"/>
    <property type="match status" value="1"/>
</dbReference>